<gene>
    <name evidence="1" type="ordered locus">HCH_04961</name>
</gene>
<dbReference type="RefSeq" id="WP_011398715.1">
    <property type="nucleotide sequence ID" value="NC_007645.1"/>
</dbReference>
<sequence length="179" mass="20189">MSQGTTGSLSAISKSQGAELIHQDGALMQALGQAFFEVQALEHVLACLYGASPHGLGDTWSRELRRMLYTVESGGVEKTVEELIFDLELPQDHWLQLQQALYLREWVVSGFFGEFGSRLQVLEAEVGEKLVERMRAASEEISKAVMDLQELVFQREMDCDEPMSEQVQRAARFYWVGVE</sequence>
<organism evidence="1 2">
    <name type="scientific">Hahella chejuensis (strain KCTC 2396)</name>
    <dbReference type="NCBI Taxonomy" id="349521"/>
    <lineage>
        <taxon>Bacteria</taxon>
        <taxon>Pseudomonadati</taxon>
        <taxon>Pseudomonadota</taxon>
        <taxon>Gammaproteobacteria</taxon>
        <taxon>Oceanospirillales</taxon>
        <taxon>Hahellaceae</taxon>
        <taxon>Hahella</taxon>
    </lineage>
</organism>
<keyword evidence="2" id="KW-1185">Reference proteome</keyword>
<proteinExistence type="predicted"/>
<dbReference type="HOGENOM" id="CLU_1501480_0_0_6"/>
<dbReference type="EMBL" id="CP000155">
    <property type="protein sequence ID" value="ABC31650.1"/>
    <property type="molecule type" value="Genomic_DNA"/>
</dbReference>
<reference evidence="1 2" key="1">
    <citation type="journal article" date="2005" name="Nucleic Acids Res.">
        <title>Genomic blueprint of Hahella chejuensis, a marine microbe producing an algicidal agent.</title>
        <authorList>
            <person name="Jeong H."/>
            <person name="Yim J.H."/>
            <person name="Lee C."/>
            <person name="Choi S.-H."/>
            <person name="Park Y.K."/>
            <person name="Yoon S.H."/>
            <person name="Hur C.-G."/>
            <person name="Kang H.-Y."/>
            <person name="Kim D."/>
            <person name="Lee H.H."/>
            <person name="Park K.H."/>
            <person name="Park S.-H."/>
            <person name="Park H.-S."/>
            <person name="Lee H.K."/>
            <person name="Oh T.K."/>
            <person name="Kim J.F."/>
        </authorList>
    </citation>
    <scope>NUCLEOTIDE SEQUENCE [LARGE SCALE GENOMIC DNA]</scope>
    <source>
        <strain evidence="1 2">KCTC 2396</strain>
    </source>
</reference>
<dbReference type="KEGG" id="hch:HCH_04961"/>
<dbReference type="Proteomes" id="UP000000238">
    <property type="component" value="Chromosome"/>
</dbReference>
<dbReference type="OrthoDB" id="9866930at2"/>
<evidence type="ECO:0000313" key="2">
    <source>
        <dbReference type="Proteomes" id="UP000000238"/>
    </source>
</evidence>
<dbReference type="AlphaFoldDB" id="Q2SCH4"/>
<evidence type="ECO:0000313" key="1">
    <source>
        <dbReference type="EMBL" id="ABC31650.1"/>
    </source>
</evidence>
<protein>
    <submittedName>
        <fullName evidence="1">Uncharacterized protein</fullName>
    </submittedName>
</protein>
<name>Q2SCH4_HAHCH</name>
<accession>Q2SCH4</accession>